<dbReference type="Proteomes" id="UP001144036">
    <property type="component" value="Unassembled WGS sequence"/>
</dbReference>
<dbReference type="SMART" id="SM00458">
    <property type="entry name" value="RICIN"/>
    <property type="match status" value="1"/>
</dbReference>
<keyword evidence="4" id="KW-0732">Signal</keyword>
<keyword evidence="1 3" id="KW-0378">Hydrolase</keyword>
<protein>
    <submittedName>
        <fullName evidence="6">RICIN domain-containing protein</fullName>
    </submittedName>
</protein>
<dbReference type="PANTHER" id="PTHR34142">
    <property type="entry name" value="ENDO-BETA-1,4-GLUCANASE A"/>
    <property type="match status" value="1"/>
</dbReference>
<name>A0ABT4S523_9ACTN</name>
<accession>A0ABT4S523</accession>
<sequence>MTHAAGPSALRRSLIASVVATLTAAASLIAAAPPADAATSQFRGMNWAVLGDNFSTGPLVLHGLSQSDSNATVRAKADALYDDLASTMGVNTVRLPVNTHTVANTTWWNAYRGAIDAATARGFKVILAYWEDGAASGGRITDLAAWHTMWSGVTSTYGSNAGVYFEPMNEPHGYTSAEWRDVAANWLSRHTSASPGRVLIGGTGYSQDLRDVCGDSRFASTLLSFHHYAFFYGAMTYDAFRSHIQTRLGNCASRAVATEFGAPMATGLDYGDANSTDNFVRHIRAMAQVMRDNQMGGTYWPALGGKPTGSSGYDHYSMYALTGSGTDLGLTVRNPSGADRIRYAWGDTIGATPTTYYRIDVRHSGKAMDVQQPNTDNGARVGQYAYGGNVWQQWRFQDAGSGYWRVISRHSGKCLDVVGASTADGAELIQYTCGTGANQQFQLVANGGYFQLQARHSGTCVDVPAASTADGAILKQYPCNTGANQQWSRTPV</sequence>
<dbReference type="PANTHER" id="PTHR34142:SF1">
    <property type="entry name" value="GLYCOSIDE HYDROLASE FAMILY 5 DOMAIN-CONTAINING PROTEIN"/>
    <property type="match status" value="1"/>
</dbReference>
<gene>
    <name evidence="6" type="ORF">OUY22_02635</name>
</gene>
<feature type="signal peptide" evidence="4">
    <location>
        <begin position="1"/>
        <end position="37"/>
    </location>
</feature>
<dbReference type="InterPro" id="IPR001547">
    <property type="entry name" value="Glyco_hydro_5"/>
</dbReference>
<feature type="chain" id="PRO_5046311762" evidence="4">
    <location>
        <begin position="38"/>
        <end position="492"/>
    </location>
</feature>
<dbReference type="InterPro" id="IPR035992">
    <property type="entry name" value="Ricin_B-like_lectins"/>
</dbReference>
<dbReference type="Gene3D" id="3.20.20.80">
    <property type="entry name" value="Glycosidases"/>
    <property type="match status" value="1"/>
</dbReference>
<dbReference type="InterPro" id="IPR006311">
    <property type="entry name" value="TAT_signal"/>
</dbReference>
<dbReference type="SUPFAM" id="SSF50370">
    <property type="entry name" value="Ricin B-like lectins"/>
    <property type="match status" value="1"/>
</dbReference>
<dbReference type="SUPFAM" id="SSF51445">
    <property type="entry name" value="(Trans)glycosidases"/>
    <property type="match status" value="1"/>
</dbReference>
<dbReference type="PROSITE" id="PS50231">
    <property type="entry name" value="RICIN_B_LECTIN"/>
    <property type="match status" value="1"/>
</dbReference>
<evidence type="ECO:0000256" key="1">
    <source>
        <dbReference type="ARBA" id="ARBA00022801"/>
    </source>
</evidence>
<dbReference type="PROSITE" id="PS51318">
    <property type="entry name" value="TAT"/>
    <property type="match status" value="1"/>
</dbReference>
<evidence type="ECO:0000256" key="2">
    <source>
        <dbReference type="ARBA" id="ARBA00023295"/>
    </source>
</evidence>
<dbReference type="Pfam" id="PF14200">
    <property type="entry name" value="RicinB_lectin_2"/>
    <property type="match status" value="2"/>
</dbReference>
<keyword evidence="2 3" id="KW-0326">Glycosidase</keyword>
<keyword evidence="7" id="KW-1185">Reference proteome</keyword>
<dbReference type="Pfam" id="PF00150">
    <property type="entry name" value="Cellulase"/>
    <property type="match status" value="1"/>
</dbReference>
<organism evidence="6 7">
    <name type="scientific">Nonomuraea corallina</name>
    <dbReference type="NCBI Taxonomy" id="2989783"/>
    <lineage>
        <taxon>Bacteria</taxon>
        <taxon>Bacillati</taxon>
        <taxon>Actinomycetota</taxon>
        <taxon>Actinomycetes</taxon>
        <taxon>Streptosporangiales</taxon>
        <taxon>Streptosporangiaceae</taxon>
        <taxon>Nonomuraea</taxon>
    </lineage>
</organism>
<dbReference type="RefSeq" id="WP_270153067.1">
    <property type="nucleotide sequence ID" value="NZ_JAPNNL010000005.1"/>
</dbReference>
<reference evidence="6" key="1">
    <citation type="submission" date="2022-11" db="EMBL/GenBank/DDBJ databases">
        <title>Nonomuraea corallina sp. nov., a new species of the genus Nonomuraea isolated from sea side sediment in Thai sea.</title>
        <authorList>
            <person name="Ngamcharungchit C."/>
            <person name="Matsumoto A."/>
            <person name="Suriyachadkun C."/>
            <person name="Panbangred W."/>
            <person name="Inahashi Y."/>
            <person name="Intra B."/>
        </authorList>
    </citation>
    <scope>NUCLEOTIDE SEQUENCE</scope>
    <source>
        <strain evidence="6">MCN248</strain>
    </source>
</reference>
<dbReference type="CDD" id="cd00161">
    <property type="entry name" value="beta-trefoil_Ricin-like"/>
    <property type="match status" value="1"/>
</dbReference>
<evidence type="ECO:0000313" key="6">
    <source>
        <dbReference type="EMBL" id="MDA0632296.1"/>
    </source>
</evidence>
<evidence type="ECO:0000256" key="3">
    <source>
        <dbReference type="RuleBase" id="RU361153"/>
    </source>
</evidence>
<evidence type="ECO:0000259" key="5">
    <source>
        <dbReference type="SMART" id="SM00458"/>
    </source>
</evidence>
<dbReference type="Gene3D" id="2.80.10.50">
    <property type="match status" value="3"/>
</dbReference>
<dbReference type="EMBL" id="JAPNNL010000005">
    <property type="protein sequence ID" value="MDA0632296.1"/>
    <property type="molecule type" value="Genomic_DNA"/>
</dbReference>
<evidence type="ECO:0000313" key="7">
    <source>
        <dbReference type="Proteomes" id="UP001144036"/>
    </source>
</evidence>
<comment type="caution">
    <text evidence="6">The sequence shown here is derived from an EMBL/GenBank/DDBJ whole genome shotgun (WGS) entry which is preliminary data.</text>
</comment>
<proteinExistence type="inferred from homology"/>
<comment type="similarity">
    <text evidence="3">Belongs to the glycosyl hydrolase 5 (cellulase A) family.</text>
</comment>
<dbReference type="InterPro" id="IPR017853">
    <property type="entry name" value="GH"/>
</dbReference>
<evidence type="ECO:0000256" key="4">
    <source>
        <dbReference type="SAM" id="SignalP"/>
    </source>
</evidence>
<dbReference type="InterPro" id="IPR000772">
    <property type="entry name" value="Ricin_B_lectin"/>
</dbReference>
<feature type="domain" description="Ricin B lectin" evidence="5">
    <location>
        <begin position="354"/>
        <end position="490"/>
    </location>
</feature>